<keyword evidence="5" id="KW-0238">DNA-binding</keyword>
<dbReference type="AlphaFoldDB" id="A0AAE1PHL0"/>
<keyword evidence="7" id="KW-0539">Nucleus</keyword>
<keyword evidence="12" id="KW-1185">Reference proteome</keyword>
<dbReference type="EMBL" id="JAWZYT010002009">
    <property type="protein sequence ID" value="KAK4307405.1"/>
    <property type="molecule type" value="Genomic_DNA"/>
</dbReference>
<sequence length="261" mass="30049">MSVVHSEKDLDNTNCSRGLWLVKIPKYMKDKWAETPGDVGRLRIHKIPGKLPTVAFSSGDAILKDSTVPREHKFILHSVKEMTLGVFSCTLPNNTDAVVPEQEKLYMEGQVIQKFECQPVVDNNYLNQKRAAVLKAGQPARKAEFIDRPCLSYRPISKHKYNIEVEERKKAEGKKARDDKDKVMEMLYAAFEKHQYYNIKDLQKLTRQPITYLKEILKEMCDYNVKNPHKNMWELKPEFRHYKTDEVATGSTGGADDSGDD</sequence>
<dbReference type="InterPro" id="IPR040450">
    <property type="entry name" value="TFIIF_beta_HTH"/>
</dbReference>
<evidence type="ECO:0000256" key="3">
    <source>
        <dbReference type="ARBA" id="ARBA00020815"/>
    </source>
</evidence>
<dbReference type="Proteomes" id="UP001292094">
    <property type="component" value="Unassembled WGS sequence"/>
</dbReference>
<evidence type="ECO:0000256" key="1">
    <source>
        <dbReference type="ARBA" id="ARBA00004123"/>
    </source>
</evidence>
<evidence type="ECO:0000256" key="5">
    <source>
        <dbReference type="ARBA" id="ARBA00023125"/>
    </source>
</evidence>
<dbReference type="Pfam" id="PF17683">
    <property type="entry name" value="TFIIF_beta_N"/>
    <property type="match status" value="1"/>
</dbReference>
<dbReference type="FunFam" id="1.10.10.10:FF:000035">
    <property type="entry name" value="General transcription factor IIF subunit 2"/>
    <property type="match status" value="1"/>
</dbReference>
<dbReference type="Gene3D" id="1.10.10.10">
    <property type="entry name" value="Winged helix-like DNA-binding domain superfamily/Winged helix DNA-binding domain"/>
    <property type="match status" value="1"/>
</dbReference>
<feature type="domain" description="TFIIF beta subunit N-terminal" evidence="10">
    <location>
        <begin position="17"/>
        <end position="88"/>
    </location>
</feature>
<gene>
    <name evidence="11" type="ORF">Pmani_020834</name>
</gene>
<keyword evidence="4" id="KW-0805">Transcription regulation</keyword>
<feature type="domain" description="TFIIF beta subunit HTH" evidence="9">
    <location>
        <begin position="176"/>
        <end position="240"/>
    </location>
</feature>
<dbReference type="CDD" id="cd07980">
    <property type="entry name" value="TFIIF_beta"/>
    <property type="match status" value="1"/>
</dbReference>
<comment type="caution">
    <text evidence="11">The sequence shown here is derived from an EMBL/GenBank/DDBJ whole genome shotgun (WGS) entry which is preliminary data.</text>
</comment>
<evidence type="ECO:0000256" key="8">
    <source>
        <dbReference type="ARBA" id="ARBA00033388"/>
    </source>
</evidence>
<dbReference type="InterPro" id="IPR036390">
    <property type="entry name" value="WH_DNA-bd_sf"/>
</dbReference>
<evidence type="ECO:0000313" key="11">
    <source>
        <dbReference type="EMBL" id="KAK4307405.1"/>
    </source>
</evidence>
<dbReference type="Pfam" id="PF02270">
    <property type="entry name" value="TFIIF_beta"/>
    <property type="match status" value="1"/>
</dbReference>
<comment type="similarity">
    <text evidence="2">Belongs to the TFIIF beta subunit family.</text>
</comment>
<dbReference type="InterPro" id="IPR036388">
    <property type="entry name" value="WH-like_DNA-bd_sf"/>
</dbReference>
<organism evidence="11 12">
    <name type="scientific">Petrolisthes manimaculis</name>
    <dbReference type="NCBI Taxonomy" id="1843537"/>
    <lineage>
        <taxon>Eukaryota</taxon>
        <taxon>Metazoa</taxon>
        <taxon>Ecdysozoa</taxon>
        <taxon>Arthropoda</taxon>
        <taxon>Crustacea</taxon>
        <taxon>Multicrustacea</taxon>
        <taxon>Malacostraca</taxon>
        <taxon>Eumalacostraca</taxon>
        <taxon>Eucarida</taxon>
        <taxon>Decapoda</taxon>
        <taxon>Pleocyemata</taxon>
        <taxon>Anomura</taxon>
        <taxon>Galatheoidea</taxon>
        <taxon>Porcellanidae</taxon>
        <taxon>Petrolisthes</taxon>
    </lineage>
</organism>
<dbReference type="InterPro" id="IPR003196">
    <property type="entry name" value="TFIIF_beta"/>
</dbReference>
<dbReference type="GO" id="GO:0003677">
    <property type="term" value="F:DNA binding"/>
    <property type="evidence" value="ECO:0007669"/>
    <property type="project" value="UniProtKB-KW"/>
</dbReference>
<comment type="subcellular location">
    <subcellularLocation>
        <location evidence="1">Nucleus</location>
    </subcellularLocation>
</comment>
<dbReference type="GO" id="GO:0006368">
    <property type="term" value="P:transcription elongation by RNA polymerase II"/>
    <property type="evidence" value="ECO:0007669"/>
    <property type="project" value="UniProtKB-ARBA"/>
</dbReference>
<dbReference type="GO" id="GO:0006367">
    <property type="term" value="P:transcription initiation at RNA polymerase II promoter"/>
    <property type="evidence" value="ECO:0007669"/>
    <property type="project" value="InterPro"/>
</dbReference>
<dbReference type="InterPro" id="IPR040504">
    <property type="entry name" value="TFIIF_beta_N"/>
</dbReference>
<accession>A0AAE1PHL0</accession>
<name>A0AAE1PHL0_9EUCA</name>
<evidence type="ECO:0000256" key="7">
    <source>
        <dbReference type="ARBA" id="ARBA00023242"/>
    </source>
</evidence>
<dbReference type="PANTHER" id="PTHR10445:SF0">
    <property type="entry name" value="GENERAL TRANSCRIPTION FACTOR IIF SUBUNIT 2"/>
    <property type="match status" value="1"/>
</dbReference>
<evidence type="ECO:0000256" key="6">
    <source>
        <dbReference type="ARBA" id="ARBA00023163"/>
    </source>
</evidence>
<reference evidence="11" key="1">
    <citation type="submission" date="2023-11" db="EMBL/GenBank/DDBJ databases">
        <title>Genome assemblies of two species of porcelain crab, Petrolisthes cinctipes and Petrolisthes manimaculis (Anomura: Porcellanidae).</title>
        <authorList>
            <person name="Angst P."/>
        </authorList>
    </citation>
    <scope>NUCLEOTIDE SEQUENCE</scope>
    <source>
        <strain evidence="11">PB745_02</strain>
        <tissue evidence="11">Gill</tissue>
    </source>
</reference>
<dbReference type="PANTHER" id="PTHR10445">
    <property type="entry name" value="GENERAL TRANSCRIPTION FACTOR IIF SUBUNIT 2"/>
    <property type="match status" value="1"/>
</dbReference>
<evidence type="ECO:0000259" key="9">
    <source>
        <dbReference type="Pfam" id="PF02270"/>
    </source>
</evidence>
<keyword evidence="6" id="KW-0804">Transcription</keyword>
<protein>
    <recommendedName>
        <fullName evidence="3">General transcription factor IIF subunit 2</fullName>
    </recommendedName>
    <alternativeName>
        <fullName evidence="8">Transcription initiation factor IIF subunit beta</fullName>
    </alternativeName>
</protein>
<dbReference type="SUPFAM" id="SSF46785">
    <property type="entry name" value="Winged helix' DNA-binding domain"/>
    <property type="match status" value="1"/>
</dbReference>
<dbReference type="InterPro" id="IPR011039">
    <property type="entry name" value="TFIIF_interaction"/>
</dbReference>
<evidence type="ECO:0000256" key="4">
    <source>
        <dbReference type="ARBA" id="ARBA00023015"/>
    </source>
</evidence>
<dbReference type="GO" id="GO:0005674">
    <property type="term" value="C:transcription factor TFIIF complex"/>
    <property type="evidence" value="ECO:0007669"/>
    <property type="project" value="InterPro"/>
</dbReference>
<evidence type="ECO:0000256" key="2">
    <source>
        <dbReference type="ARBA" id="ARBA00009543"/>
    </source>
</evidence>
<evidence type="ECO:0000259" key="10">
    <source>
        <dbReference type="Pfam" id="PF17683"/>
    </source>
</evidence>
<evidence type="ECO:0000313" key="12">
    <source>
        <dbReference type="Proteomes" id="UP001292094"/>
    </source>
</evidence>
<proteinExistence type="inferred from homology"/>
<dbReference type="SUPFAM" id="SSF50916">
    <property type="entry name" value="Rap30/74 interaction domains"/>
    <property type="match status" value="1"/>
</dbReference>